<organism evidence="1">
    <name type="scientific">Arundo donax</name>
    <name type="common">Giant reed</name>
    <name type="synonym">Donax arundinaceus</name>
    <dbReference type="NCBI Taxonomy" id="35708"/>
    <lineage>
        <taxon>Eukaryota</taxon>
        <taxon>Viridiplantae</taxon>
        <taxon>Streptophyta</taxon>
        <taxon>Embryophyta</taxon>
        <taxon>Tracheophyta</taxon>
        <taxon>Spermatophyta</taxon>
        <taxon>Magnoliopsida</taxon>
        <taxon>Liliopsida</taxon>
        <taxon>Poales</taxon>
        <taxon>Poaceae</taxon>
        <taxon>PACMAD clade</taxon>
        <taxon>Arundinoideae</taxon>
        <taxon>Arundineae</taxon>
        <taxon>Arundo</taxon>
    </lineage>
</organism>
<dbReference type="EMBL" id="GBRH01274704">
    <property type="protein sequence ID" value="JAD23191.1"/>
    <property type="molecule type" value="Transcribed_RNA"/>
</dbReference>
<sequence>MNTDSSDVQHLTWTNGIILHQMGSLKKQYGV</sequence>
<accession>A0A0A8YB37</accession>
<dbReference type="AlphaFoldDB" id="A0A0A8YB37"/>
<protein>
    <submittedName>
        <fullName evidence="1">Uncharacterized protein</fullName>
    </submittedName>
</protein>
<proteinExistence type="predicted"/>
<reference evidence="1" key="1">
    <citation type="submission" date="2014-09" db="EMBL/GenBank/DDBJ databases">
        <authorList>
            <person name="Magalhaes I.L.F."/>
            <person name="Oliveira U."/>
            <person name="Santos F.R."/>
            <person name="Vidigal T.H.D.A."/>
            <person name="Brescovit A.D."/>
            <person name="Santos A.J."/>
        </authorList>
    </citation>
    <scope>NUCLEOTIDE SEQUENCE</scope>
    <source>
        <tissue evidence="1">Shoot tissue taken approximately 20 cm above the soil surface</tissue>
    </source>
</reference>
<reference evidence="1" key="2">
    <citation type="journal article" date="2015" name="Data Brief">
        <title>Shoot transcriptome of the giant reed, Arundo donax.</title>
        <authorList>
            <person name="Barrero R.A."/>
            <person name="Guerrero F.D."/>
            <person name="Moolhuijzen P."/>
            <person name="Goolsby J.A."/>
            <person name="Tidwell J."/>
            <person name="Bellgard S.E."/>
            <person name="Bellgard M.I."/>
        </authorList>
    </citation>
    <scope>NUCLEOTIDE SEQUENCE</scope>
    <source>
        <tissue evidence="1">Shoot tissue taken approximately 20 cm above the soil surface</tissue>
    </source>
</reference>
<evidence type="ECO:0000313" key="1">
    <source>
        <dbReference type="EMBL" id="JAD23191.1"/>
    </source>
</evidence>
<name>A0A0A8YB37_ARUDO</name>